<evidence type="ECO:0000313" key="1">
    <source>
        <dbReference type="EMBL" id="MCY1009949.1"/>
    </source>
</evidence>
<organism evidence="1 2">
    <name type="scientific">Nannocystis pusilla</name>
    <dbReference type="NCBI Taxonomy" id="889268"/>
    <lineage>
        <taxon>Bacteria</taxon>
        <taxon>Pseudomonadati</taxon>
        <taxon>Myxococcota</taxon>
        <taxon>Polyangia</taxon>
        <taxon>Nannocystales</taxon>
        <taxon>Nannocystaceae</taxon>
        <taxon>Nannocystis</taxon>
    </lineage>
</organism>
<dbReference type="RefSeq" id="WP_267772712.1">
    <property type="nucleotide sequence ID" value="NZ_JAPNKE010000002.1"/>
</dbReference>
<accession>A0A9X3ETC8</accession>
<reference evidence="1" key="1">
    <citation type="submission" date="2022-11" db="EMBL/GenBank/DDBJ databases">
        <title>Minimal conservation of predation-associated metabolite biosynthetic gene clusters underscores biosynthetic potential of Myxococcota including descriptions for ten novel species: Archangium lansinium sp. nov., Myxococcus landrumus sp. nov., Nannocystis bai.</title>
        <authorList>
            <person name="Ahearne A."/>
            <person name="Stevens C."/>
            <person name="Phillips K."/>
        </authorList>
    </citation>
    <scope>NUCLEOTIDE SEQUENCE</scope>
    <source>
        <strain evidence="1">Na p29</strain>
    </source>
</reference>
<protein>
    <submittedName>
        <fullName evidence="1">Uncharacterized protein</fullName>
    </submittedName>
</protein>
<keyword evidence="2" id="KW-1185">Reference proteome</keyword>
<comment type="caution">
    <text evidence="1">The sequence shown here is derived from an EMBL/GenBank/DDBJ whole genome shotgun (WGS) entry which is preliminary data.</text>
</comment>
<dbReference type="EMBL" id="JAPNKE010000002">
    <property type="protein sequence ID" value="MCY1009949.1"/>
    <property type="molecule type" value="Genomic_DNA"/>
</dbReference>
<evidence type="ECO:0000313" key="2">
    <source>
        <dbReference type="Proteomes" id="UP001150924"/>
    </source>
</evidence>
<name>A0A9X3ETC8_9BACT</name>
<dbReference type="AlphaFoldDB" id="A0A9X3ETC8"/>
<proteinExistence type="predicted"/>
<sequence length="187" mass="21219">MREWIVLLDDIRRLGAWTDVLRDAWALRQVPGRQAFSLLVSGESDRHWGPQFRDLGREDPPTYDFVADWSGDGREFRRGRVVAPRVSTWAIEFLVRYLFLSRSLQLELPASEPELARLRSLGPEVVASRIGDSELFEFDGGLVHVELGSAPGPTLRCYAPFREADRSGYYPAAGAFRQRILAMLGRV</sequence>
<gene>
    <name evidence="1" type="ORF">OV079_31185</name>
</gene>
<dbReference type="Proteomes" id="UP001150924">
    <property type="component" value="Unassembled WGS sequence"/>
</dbReference>